<feature type="region of interest" description="Disordered" evidence="1">
    <location>
        <begin position="1"/>
        <end position="39"/>
    </location>
</feature>
<feature type="compositionally biased region" description="Polar residues" evidence="1">
    <location>
        <begin position="10"/>
        <end position="20"/>
    </location>
</feature>
<protein>
    <submittedName>
        <fullName evidence="5">Putative membrane protein</fullName>
    </submittedName>
</protein>
<evidence type="ECO:0000259" key="3">
    <source>
        <dbReference type="Pfam" id="PF04235"/>
    </source>
</evidence>
<dbReference type="EMBL" id="CP000088">
    <property type="protein sequence ID" value="AAZ56277.1"/>
    <property type="molecule type" value="Genomic_DNA"/>
</dbReference>
<feature type="transmembrane region" description="Helical" evidence="2">
    <location>
        <begin position="355"/>
        <end position="377"/>
    </location>
</feature>
<feature type="domain" description="Heparan-alpha-glucosaminide N-acetyltransferase catalytic" evidence="4">
    <location>
        <begin position="45"/>
        <end position="235"/>
    </location>
</feature>
<dbReference type="PANTHER" id="PTHR30590">
    <property type="entry name" value="INNER MEMBRANE PROTEIN"/>
    <property type="match status" value="1"/>
</dbReference>
<evidence type="ECO:0000313" key="5">
    <source>
        <dbReference type="EMBL" id="AAZ56277.1"/>
    </source>
</evidence>
<dbReference type="KEGG" id="tfu:Tfu_2244"/>
<dbReference type="PANTHER" id="PTHR30590:SF3">
    <property type="entry name" value="HYPOTHETICAL MEMBRANE SPANNING PROTEIN"/>
    <property type="match status" value="1"/>
</dbReference>
<dbReference type="OrthoDB" id="4966979at2"/>
<sequence>MRHGTGDESGLSSSGINTRPPTLVHVPHPQPTPHLRRPAWPEPGRLVGVDIARVLAVFGMFAVHLGVTSIGLLDGSAADTLHELMRGRSSALFAFLAGVSLALVSGRQTPLEGEPLRRVTLKVLVRAVLLLLLGVFLDALATSVAVILVYYAGYFLLAVPLLRLGPAPLAAIATGIALLGPQLSFLLRTVLGDPGSPPASITGLGDFFLNGYYPAFTFMAFVVAGMAVGRLDLNAPAVRGVLAGLGAVLVLAGYGVSWLLVYPLGGIDRIAATFLPLFYGTAETTVSPEGWAMLRDLAAEEIASRHGTVPVDTPAWLLVSSPHSGTTFEIAGAVGTALLILVGCLFAADVLRWGVYPLAAAGSMALTCYVGHIVVLAALGDVTGEAPPWLWEMFVAGALLFATAWKTFLGRGPLERFLGWTAEQVAGRSPASPPHGGSRLSSPPPSPPAE</sequence>
<dbReference type="STRING" id="269800.Tfu_2244"/>
<dbReference type="HOGENOM" id="CLU_036065_1_0_11"/>
<dbReference type="InterPro" id="IPR012429">
    <property type="entry name" value="HGSNAT_cat"/>
</dbReference>
<keyword evidence="2" id="KW-1133">Transmembrane helix</keyword>
<dbReference type="AlphaFoldDB" id="Q47MP3"/>
<feature type="transmembrane region" description="Helical" evidence="2">
    <location>
        <begin position="330"/>
        <end position="348"/>
    </location>
</feature>
<dbReference type="eggNOG" id="COG3503">
    <property type="taxonomic scope" value="Bacteria"/>
</dbReference>
<feature type="transmembrane region" description="Helical" evidence="2">
    <location>
        <begin position="51"/>
        <end position="73"/>
    </location>
</feature>
<keyword evidence="2" id="KW-0812">Transmembrane</keyword>
<feature type="transmembrane region" description="Helical" evidence="2">
    <location>
        <begin position="389"/>
        <end position="409"/>
    </location>
</feature>
<gene>
    <name evidence="5" type="ordered locus">Tfu_2244</name>
</gene>
<feature type="transmembrane region" description="Helical" evidence="2">
    <location>
        <begin position="85"/>
        <end position="104"/>
    </location>
</feature>
<feature type="transmembrane region" description="Helical" evidence="2">
    <location>
        <begin position="124"/>
        <end position="157"/>
    </location>
</feature>
<name>Q47MP3_THEFY</name>
<reference evidence="5" key="1">
    <citation type="submission" date="2005-07" db="EMBL/GenBank/DDBJ databases">
        <title>Complete sequence of Thermobifida fusca YX.</title>
        <authorList>
            <consortium name="US DOE Joint Genome Institute"/>
            <person name="Copeland A."/>
            <person name="Lucas S."/>
            <person name="Lapidus A."/>
            <person name="Barry K."/>
            <person name="Detter J.C."/>
            <person name="Glavina T."/>
            <person name="Hammon N."/>
            <person name="Israni S."/>
            <person name="Pitluck S."/>
            <person name="Di Bartolo G."/>
            <person name="Chain P."/>
            <person name="Schmutz J."/>
            <person name="Larimer F."/>
            <person name="Land M."/>
            <person name="Lykidis A."/>
            <person name="Richardson P."/>
        </authorList>
    </citation>
    <scope>NUCLEOTIDE SEQUENCE</scope>
    <source>
        <strain evidence="5">YX</strain>
    </source>
</reference>
<evidence type="ECO:0000256" key="1">
    <source>
        <dbReference type="SAM" id="MobiDB-lite"/>
    </source>
</evidence>
<proteinExistence type="predicted"/>
<dbReference type="RefSeq" id="WP_011292667.1">
    <property type="nucleotide sequence ID" value="NC_007333.1"/>
</dbReference>
<accession>Q47MP3</accession>
<organism evidence="5">
    <name type="scientific">Thermobifida fusca (strain YX)</name>
    <dbReference type="NCBI Taxonomy" id="269800"/>
    <lineage>
        <taxon>Bacteria</taxon>
        <taxon>Bacillati</taxon>
        <taxon>Actinomycetota</taxon>
        <taxon>Actinomycetes</taxon>
        <taxon>Streptosporangiales</taxon>
        <taxon>Nocardiopsidaceae</taxon>
        <taxon>Thermobifida</taxon>
    </lineage>
</organism>
<feature type="transmembrane region" description="Helical" evidence="2">
    <location>
        <begin position="169"/>
        <end position="191"/>
    </location>
</feature>
<dbReference type="Pfam" id="PF07786">
    <property type="entry name" value="HGSNAT_cat"/>
    <property type="match status" value="1"/>
</dbReference>
<dbReference type="Pfam" id="PF04235">
    <property type="entry name" value="DUF418"/>
    <property type="match status" value="1"/>
</dbReference>
<dbReference type="InterPro" id="IPR052529">
    <property type="entry name" value="Bact_Transport_Assoc"/>
</dbReference>
<evidence type="ECO:0000259" key="4">
    <source>
        <dbReference type="Pfam" id="PF07786"/>
    </source>
</evidence>
<keyword evidence="2" id="KW-0472">Membrane</keyword>
<evidence type="ECO:0000256" key="2">
    <source>
        <dbReference type="SAM" id="Phobius"/>
    </source>
</evidence>
<dbReference type="InterPro" id="IPR007349">
    <property type="entry name" value="DUF418"/>
</dbReference>
<feature type="transmembrane region" description="Helical" evidence="2">
    <location>
        <begin position="211"/>
        <end position="229"/>
    </location>
</feature>
<feature type="region of interest" description="Disordered" evidence="1">
    <location>
        <begin position="425"/>
        <end position="450"/>
    </location>
</feature>
<feature type="domain" description="DUF418" evidence="3">
    <location>
        <begin position="333"/>
        <end position="417"/>
    </location>
</feature>
<feature type="transmembrane region" description="Helical" evidence="2">
    <location>
        <begin position="241"/>
        <end position="261"/>
    </location>
</feature>